<reference evidence="1 2" key="1">
    <citation type="journal article" date="2010" name="DNA Res.">
        <title>Genome sequence of Kitasatospora setae NBRC 14216T: an evolutionary snapshot of the family Streptomycetaceae.</title>
        <authorList>
            <person name="Ichikawa N."/>
            <person name="Oguchi A."/>
            <person name="Ikeda H."/>
            <person name="Ishikawa J."/>
            <person name="Kitani S."/>
            <person name="Watanabe Y."/>
            <person name="Nakamura S."/>
            <person name="Katano Y."/>
            <person name="Kishi E."/>
            <person name="Sasagawa M."/>
            <person name="Ankai A."/>
            <person name="Fukui S."/>
            <person name="Hashimoto Y."/>
            <person name="Kamata S."/>
            <person name="Otoguro M."/>
            <person name="Tanikawa S."/>
            <person name="Nihira T."/>
            <person name="Horinouchi S."/>
            <person name="Ohnishi Y."/>
            <person name="Hayakawa M."/>
            <person name="Kuzuyama T."/>
            <person name="Arisawa A."/>
            <person name="Nomoto F."/>
            <person name="Miura H."/>
            <person name="Takahashi Y."/>
            <person name="Fujita N."/>
        </authorList>
    </citation>
    <scope>NUCLEOTIDE SEQUENCE [LARGE SCALE GENOMIC DNA]</scope>
    <source>
        <strain evidence="2">ATCC 33774 / DSM 43861 / JCM 3304 / KCC A-0304 / NBRC 14216 / KM-6054</strain>
    </source>
</reference>
<name>E4N7F4_KITSK</name>
<keyword evidence="2" id="KW-1185">Reference proteome</keyword>
<gene>
    <name evidence="1" type="ordered locus">KSE_13050</name>
</gene>
<protein>
    <submittedName>
        <fullName evidence="1">Uncharacterized protein</fullName>
    </submittedName>
</protein>
<evidence type="ECO:0000313" key="1">
    <source>
        <dbReference type="EMBL" id="BAJ27135.1"/>
    </source>
</evidence>
<dbReference type="KEGG" id="ksk:KSE_13050"/>
<organism evidence="1 2">
    <name type="scientific">Kitasatospora setae (strain ATCC 33774 / DSM 43861 / JCM 3304 / KCC A-0304 / NBRC 14216 / KM-6054)</name>
    <name type="common">Streptomyces setae</name>
    <dbReference type="NCBI Taxonomy" id="452652"/>
    <lineage>
        <taxon>Bacteria</taxon>
        <taxon>Bacillati</taxon>
        <taxon>Actinomycetota</taxon>
        <taxon>Actinomycetes</taxon>
        <taxon>Kitasatosporales</taxon>
        <taxon>Streptomycetaceae</taxon>
        <taxon>Kitasatospora</taxon>
    </lineage>
</organism>
<evidence type="ECO:0000313" key="2">
    <source>
        <dbReference type="Proteomes" id="UP000007076"/>
    </source>
</evidence>
<dbReference type="EMBL" id="AP010968">
    <property type="protein sequence ID" value="BAJ27135.1"/>
    <property type="molecule type" value="Genomic_DNA"/>
</dbReference>
<sequence length="35" mass="3728">MVRPDERLSWGRTVGLGAQHVVAMFGATFVAPAEA</sequence>
<dbReference type="eggNOG" id="COG2233">
    <property type="taxonomic scope" value="Bacteria"/>
</dbReference>
<accession>E4N7F4</accession>
<dbReference type="STRING" id="452652.KSE_13050"/>
<dbReference type="Proteomes" id="UP000007076">
    <property type="component" value="Chromosome"/>
</dbReference>
<dbReference type="AlphaFoldDB" id="E4N7F4"/>
<proteinExistence type="predicted"/>
<dbReference type="HOGENOM" id="CLU_3365396_0_0_11"/>